<keyword evidence="9" id="KW-1185">Reference proteome</keyword>
<dbReference type="Pfam" id="PF00265">
    <property type="entry name" value="TK"/>
    <property type="match status" value="1"/>
</dbReference>
<dbReference type="InterPro" id="IPR027417">
    <property type="entry name" value="P-loop_NTPase"/>
</dbReference>
<comment type="similarity">
    <text evidence="1">Belongs to the thymidine kinase family.</text>
</comment>
<dbReference type="Gene3D" id="3.40.50.300">
    <property type="entry name" value="P-loop containing nucleotide triphosphate hydrolases"/>
    <property type="match status" value="1"/>
</dbReference>
<keyword evidence="5" id="KW-0547">Nucleotide-binding</keyword>
<comment type="caution">
    <text evidence="8">The sequence shown here is derived from an EMBL/GenBank/DDBJ whole genome shotgun (WGS) entry which is preliminary data.</text>
</comment>
<reference evidence="9" key="1">
    <citation type="submission" date="2018-08" db="EMBL/GenBank/DDBJ databases">
        <authorList>
            <person name="Grouzdev D.S."/>
            <person name="Krutkina M.S."/>
        </authorList>
    </citation>
    <scope>NUCLEOTIDE SEQUENCE [LARGE SCALE GENOMIC DNA]</scope>
    <source>
        <strain evidence="9">4-11</strain>
    </source>
</reference>
<evidence type="ECO:0000256" key="3">
    <source>
        <dbReference type="ARBA" id="ARBA00022634"/>
    </source>
</evidence>
<dbReference type="AlphaFoldDB" id="A0A372MKT1"/>
<evidence type="ECO:0000256" key="1">
    <source>
        <dbReference type="ARBA" id="ARBA00007587"/>
    </source>
</evidence>
<evidence type="ECO:0000256" key="4">
    <source>
        <dbReference type="ARBA" id="ARBA00022679"/>
    </source>
</evidence>
<keyword evidence="4" id="KW-0808">Transferase</keyword>
<evidence type="ECO:0000313" key="9">
    <source>
        <dbReference type="Proteomes" id="UP000264002"/>
    </source>
</evidence>
<dbReference type="GO" id="GO:0071897">
    <property type="term" value="P:DNA biosynthetic process"/>
    <property type="evidence" value="ECO:0007669"/>
    <property type="project" value="UniProtKB-KW"/>
</dbReference>
<reference evidence="8 9" key="2">
    <citation type="submission" date="2018-09" db="EMBL/GenBank/DDBJ databases">
        <title>Genome of Sphaerochaeta halotolerans strain 4-11.</title>
        <authorList>
            <person name="Nazina T.N."/>
            <person name="Sokolova D.S."/>
        </authorList>
    </citation>
    <scope>NUCLEOTIDE SEQUENCE [LARGE SCALE GENOMIC DNA]</scope>
    <source>
        <strain evidence="8 9">4-11</strain>
    </source>
</reference>
<dbReference type="GO" id="GO:0004797">
    <property type="term" value="F:thymidine kinase activity"/>
    <property type="evidence" value="ECO:0007669"/>
    <property type="project" value="UniProtKB-EC"/>
</dbReference>
<dbReference type="GO" id="GO:0005524">
    <property type="term" value="F:ATP binding"/>
    <property type="evidence" value="ECO:0007669"/>
    <property type="project" value="UniProtKB-KW"/>
</dbReference>
<accession>A0A372MKT1</accession>
<dbReference type="SUPFAM" id="SSF52540">
    <property type="entry name" value="P-loop containing nucleoside triphosphate hydrolases"/>
    <property type="match status" value="1"/>
</dbReference>
<evidence type="ECO:0000313" key="8">
    <source>
        <dbReference type="EMBL" id="RFU96043.1"/>
    </source>
</evidence>
<dbReference type="RefSeq" id="WP_117328861.1">
    <property type="nucleotide sequence ID" value="NZ_QUWK01000001.1"/>
</dbReference>
<dbReference type="OrthoDB" id="9781579at2"/>
<gene>
    <name evidence="8" type="ORF">DYP60_00195</name>
</gene>
<sequence length="380" mass="43527">MAQIEQKIESADFLKSLGFPTLDVHETFSHFDFTSPGRRVLLIGPMGSGKTEFAARVWRDAAIAQKKGEKVRILTSSGQVDRRKVFFIRSEIDGARFTDYPEDALCYRSGYISCGENIAKIKDSFGLEQVLNDNPTVGTFIIDEASFFDERLAYVVRNHSYERGVMFIFPTLILNFRRDLFNSTARLMLDIATDVIPLTAYCEHPDCINDAFYTYRYYQVEGKECPALYFDPLIIVGGDSHKDSTLEPNYAARCDTHHYLPGKEYTFFHLKPLGELASRGNERPLRNELAALKGNIEQSMLYENFCERYRGKTDEEIFFNALLPQNIAEKALVFLFCEQNLVPEEVLLRLVSELDLDTNYLSKVLSDNKRPVSFEQPLLL</sequence>
<dbReference type="Gene3D" id="3.30.60.20">
    <property type="match status" value="1"/>
</dbReference>
<organism evidence="8 9">
    <name type="scientific">Sphaerochaeta halotolerans</name>
    <dbReference type="NCBI Taxonomy" id="2293840"/>
    <lineage>
        <taxon>Bacteria</taxon>
        <taxon>Pseudomonadati</taxon>
        <taxon>Spirochaetota</taxon>
        <taxon>Spirochaetia</taxon>
        <taxon>Spirochaetales</taxon>
        <taxon>Sphaerochaetaceae</taxon>
        <taxon>Sphaerochaeta</taxon>
    </lineage>
</organism>
<dbReference type="InterPro" id="IPR001267">
    <property type="entry name" value="Thymidine_kinase"/>
</dbReference>
<keyword evidence="6 8" id="KW-0418">Kinase</keyword>
<evidence type="ECO:0000256" key="2">
    <source>
        <dbReference type="ARBA" id="ARBA00012118"/>
    </source>
</evidence>
<proteinExistence type="inferred from homology"/>
<evidence type="ECO:0000256" key="7">
    <source>
        <dbReference type="ARBA" id="ARBA00022840"/>
    </source>
</evidence>
<evidence type="ECO:0000256" key="5">
    <source>
        <dbReference type="ARBA" id="ARBA00022741"/>
    </source>
</evidence>
<dbReference type="Proteomes" id="UP000264002">
    <property type="component" value="Unassembled WGS sequence"/>
</dbReference>
<protein>
    <recommendedName>
        <fullName evidence="2">thymidine kinase</fullName>
        <ecNumber evidence="2">2.7.1.21</ecNumber>
    </recommendedName>
</protein>
<name>A0A372MKT1_9SPIR</name>
<dbReference type="EC" id="2.7.1.21" evidence="2"/>
<keyword evidence="7" id="KW-0067">ATP-binding</keyword>
<evidence type="ECO:0000256" key="6">
    <source>
        <dbReference type="ARBA" id="ARBA00022777"/>
    </source>
</evidence>
<dbReference type="EMBL" id="QUWK01000001">
    <property type="protein sequence ID" value="RFU96043.1"/>
    <property type="molecule type" value="Genomic_DNA"/>
</dbReference>
<keyword evidence="3" id="KW-0237">DNA synthesis</keyword>